<dbReference type="PANTHER" id="PTHR45458">
    <property type="entry name" value="SHORT-CHAIN DEHYDROGENASE/REDUCTASE SDR"/>
    <property type="match status" value="1"/>
</dbReference>
<comment type="caution">
    <text evidence="1">The sequence shown here is derived from an EMBL/GenBank/DDBJ whole genome shotgun (WGS) entry which is preliminary data.</text>
</comment>
<dbReference type="SUPFAM" id="SSF51735">
    <property type="entry name" value="NAD(P)-binding Rossmann-fold domains"/>
    <property type="match status" value="1"/>
</dbReference>
<gene>
    <name evidence="1" type="ORF">FGS76_15320</name>
</gene>
<keyword evidence="2" id="KW-1185">Reference proteome</keyword>
<sequence>MSQTIVITGANRGIGYDMARLWKARGNHVIAVCRSPAEKKGKEDLHDLGIRVLEGYDVSKAEDVAALKEELGDTQVDVLYNNAGMMENETLEEMNFDTMRQQFEVNTLGPLRVTHALLDNMREGSRVGLMTSRMGSVEDNDSGGRYGYRVSKAGLNAAGKSLAVDLKDRGIPVAILHPGFVKTDMTGNNGDITAEQAAHRLVQRMDELNLDNTGTFWHSDGSVLPW</sequence>
<dbReference type="Proteomes" id="UP000739180">
    <property type="component" value="Unassembled WGS sequence"/>
</dbReference>
<protein>
    <submittedName>
        <fullName evidence="1">SDR family oxidoreductase</fullName>
    </submittedName>
</protein>
<dbReference type="Gene3D" id="3.40.50.720">
    <property type="entry name" value="NAD(P)-binding Rossmann-like Domain"/>
    <property type="match status" value="1"/>
</dbReference>
<dbReference type="PRINTS" id="PR00081">
    <property type="entry name" value="GDHRDH"/>
</dbReference>
<reference evidence="1 2" key="1">
    <citation type="submission" date="2019-05" db="EMBL/GenBank/DDBJ databases">
        <title>Genome of Alcanivorax gelatiniphagus, an oil degrading marine bacteria.</title>
        <authorList>
            <person name="Kwon K.K."/>
        </authorList>
    </citation>
    <scope>NUCLEOTIDE SEQUENCE [LARGE SCALE GENOMIC DNA]</scope>
    <source>
        <strain evidence="1 2">MEBiC 08158</strain>
    </source>
</reference>
<dbReference type="Pfam" id="PF00106">
    <property type="entry name" value="adh_short"/>
    <property type="match status" value="1"/>
</dbReference>
<dbReference type="InterPro" id="IPR052184">
    <property type="entry name" value="SDR_enzymes"/>
</dbReference>
<dbReference type="InterPro" id="IPR002347">
    <property type="entry name" value="SDR_fam"/>
</dbReference>
<dbReference type="EMBL" id="VCQT01000044">
    <property type="protein sequence ID" value="TMW11415.1"/>
    <property type="molecule type" value="Genomic_DNA"/>
</dbReference>
<dbReference type="InterPro" id="IPR036291">
    <property type="entry name" value="NAD(P)-bd_dom_sf"/>
</dbReference>
<proteinExistence type="predicted"/>
<dbReference type="CDD" id="cd05325">
    <property type="entry name" value="carb_red_sniffer_like_SDR_c"/>
    <property type="match status" value="1"/>
</dbReference>
<dbReference type="PANTHER" id="PTHR45458:SF1">
    <property type="entry name" value="SHORT CHAIN DEHYDROGENASE"/>
    <property type="match status" value="1"/>
</dbReference>
<accession>A0ABY2XI31</accession>
<dbReference type="RefSeq" id="WP_138773505.1">
    <property type="nucleotide sequence ID" value="NZ_JBHSSX010000022.1"/>
</dbReference>
<organism evidence="1 2">
    <name type="scientific">Alloalcanivorax gelatiniphagus</name>
    <dbReference type="NCBI Taxonomy" id="1194167"/>
    <lineage>
        <taxon>Bacteria</taxon>
        <taxon>Pseudomonadati</taxon>
        <taxon>Pseudomonadota</taxon>
        <taxon>Gammaproteobacteria</taxon>
        <taxon>Oceanospirillales</taxon>
        <taxon>Alcanivoracaceae</taxon>
        <taxon>Alloalcanivorax</taxon>
    </lineage>
</organism>
<evidence type="ECO:0000313" key="1">
    <source>
        <dbReference type="EMBL" id="TMW11415.1"/>
    </source>
</evidence>
<name>A0ABY2XI31_9GAMM</name>
<evidence type="ECO:0000313" key="2">
    <source>
        <dbReference type="Proteomes" id="UP000739180"/>
    </source>
</evidence>